<dbReference type="GO" id="GO:0006281">
    <property type="term" value="P:DNA repair"/>
    <property type="evidence" value="ECO:0007669"/>
    <property type="project" value="UniProtKB-KW"/>
</dbReference>
<proteinExistence type="predicted"/>
<dbReference type="Proteomes" id="UP000054279">
    <property type="component" value="Unassembled WGS sequence"/>
</dbReference>
<protein>
    <recommendedName>
        <fullName evidence="6">Chromatin assembly factor 1 subunit A dimerization domain-containing protein</fullName>
    </recommendedName>
</protein>
<dbReference type="Pfam" id="PF12253">
    <property type="entry name" value="CAF1A_dimeriz"/>
    <property type="match status" value="1"/>
</dbReference>
<evidence type="ECO:0000256" key="3">
    <source>
        <dbReference type="ARBA" id="ARBA00023204"/>
    </source>
</evidence>
<dbReference type="InterPro" id="IPR022043">
    <property type="entry name" value="CAF1A_DD"/>
</dbReference>
<dbReference type="HOGENOM" id="CLU_860986_0_0_1"/>
<evidence type="ECO:0000256" key="4">
    <source>
        <dbReference type="ARBA" id="ARBA00023242"/>
    </source>
</evidence>
<evidence type="ECO:0000256" key="2">
    <source>
        <dbReference type="ARBA" id="ARBA00022763"/>
    </source>
</evidence>
<comment type="subcellular location">
    <subcellularLocation>
        <location evidence="1">Nucleus</location>
    </subcellularLocation>
</comment>
<dbReference type="GO" id="GO:0005634">
    <property type="term" value="C:nucleus"/>
    <property type="evidence" value="ECO:0007669"/>
    <property type="project" value="UniProtKB-SubCell"/>
</dbReference>
<keyword evidence="3" id="KW-0234">DNA repair</keyword>
<evidence type="ECO:0000313" key="8">
    <source>
        <dbReference type="Proteomes" id="UP000054279"/>
    </source>
</evidence>
<dbReference type="AlphaFoldDB" id="A0A0C9UM45"/>
<keyword evidence="8" id="KW-1185">Reference proteome</keyword>
<sequence>MHQLNEAEVQGDQPGVRRLTALLKNREKLPAKFLIFAENVRPGYLGTWTRPSPYVTPRKPLACDLISFDYAYDSDAEWEQGENGEDVDTLDDSMDEDEASSVASDLDGWLVEGDEVEEESELPLSPTAGIKRKALINQESQNKKRKIVPLIPYQKGPLWETEIGQTDYQPFMSMRIQLFNDTTFPIDPFAYVLPPVGPDIGNTTKNETVFAVPALPARVADFSSTTEESKAKRKGVNPAPPPKTSFPDAHVPLLLDKIRTSSTFSFVVLLDLIFQDMKTLGIKKNALEVKIREVAEKNKAKKNWVVKDSAWTQYGLPIPPSTN</sequence>
<organism evidence="7 8">
    <name type="scientific">Sphaerobolus stellatus (strain SS14)</name>
    <dbReference type="NCBI Taxonomy" id="990650"/>
    <lineage>
        <taxon>Eukaryota</taxon>
        <taxon>Fungi</taxon>
        <taxon>Dikarya</taxon>
        <taxon>Basidiomycota</taxon>
        <taxon>Agaricomycotina</taxon>
        <taxon>Agaricomycetes</taxon>
        <taxon>Phallomycetidae</taxon>
        <taxon>Geastrales</taxon>
        <taxon>Sphaerobolaceae</taxon>
        <taxon>Sphaerobolus</taxon>
    </lineage>
</organism>
<dbReference type="PANTHER" id="PTHR15272">
    <property type="entry name" value="CHROMATIN ASSEMBLY FACTOR 1 SUBUNIT A CAF-1 SUBUNIT A"/>
    <property type="match status" value="1"/>
</dbReference>
<feature type="region of interest" description="Disordered" evidence="5">
    <location>
        <begin position="223"/>
        <end position="243"/>
    </location>
</feature>
<dbReference type="PANTHER" id="PTHR15272:SF0">
    <property type="entry name" value="CHROMATIN ASSEMBLY FACTOR 1 SUBUNIT A"/>
    <property type="match status" value="1"/>
</dbReference>
<accession>A0A0C9UM45</accession>
<dbReference type="GO" id="GO:0006334">
    <property type="term" value="P:nucleosome assembly"/>
    <property type="evidence" value="ECO:0007669"/>
    <property type="project" value="TreeGrafter"/>
</dbReference>
<name>A0A0C9UM45_SPHS4</name>
<evidence type="ECO:0000256" key="5">
    <source>
        <dbReference type="SAM" id="MobiDB-lite"/>
    </source>
</evidence>
<feature type="domain" description="Chromatin assembly factor 1 subunit A dimerization" evidence="6">
    <location>
        <begin position="32"/>
        <end position="99"/>
    </location>
</feature>
<dbReference type="EMBL" id="KN837119">
    <property type="protein sequence ID" value="KIJ44138.1"/>
    <property type="molecule type" value="Genomic_DNA"/>
</dbReference>
<evidence type="ECO:0000259" key="6">
    <source>
        <dbReference type="Pfam" id="PF12253"/>
    </source>
</evidence>
<dbReference type="GO" id="GO:0033186">
    <property type="term" value="C:CAF-1 complex"/>
    <property type="evidence" value="ECO:0007669"/>
    <property type="project" value="TreeGrafter"/>
</dbReference>
<keyword evidence="4" id="KW-0539">Nucleus</keyword>
<keyword evidence="2" id="KW-0227">DNA damage</keyword>
<gene>
    <name evidence="7" type="ORF">M422DRAFT_252636</name>
</gene>
<dbReference type="OrthoDB" id="440676at2759"/>
<reference evidence="7 8" key="1">
    <citation type="submission" date="2014-06" db="EMBL/GenBank/DDBJ databases">
        <title>Evolutionary Origins and Diversification of the Mycorrhizal Mutualists.</title>
        <authorList>
            <consortium name="DOE Joint Genome Institute"/>
            <consortium name="Mycorrhizal Genomics Consortium"/>
            <person name="Kohler A."/>
            <person name="Kuo A."/>
            <person name="Nagy L.G."/>
            <person name="Floudas D."/>
            <person name="Copeland A."/>
            <person name="Barry K.W."/>
            <person name="Cichocki N."/>
            <person name="Veneault-Fourrey C."/>
            <person name="LaButti K."/>
            <person name="Lindquist E.A."/>
            <person name="Lipzen A."/>
            <person name="Lundell T."/>
            <person name="Morin E."/>
            <person name="Murat C."/>
            <person name="Riley R."/>
            <person name="Ohm R."/>
            <person name="Sun H."/>
            <person name="Tunlid A."/>
            <person name="Henrissat B."/>
            <person name="Grigoriev I.V."/>
            <person name="Hibbett D.S."/>
            <person name="Martin F."/>
        </authorList>
    </citation>
    <scope>NUCLEOTIDE SEQUENCE [LARGE SCALE GENOMIC DNA]</scope>
    <source>
        <strain evidence="7 8">SS14</strain>
    </source>
</reference>
<evidence type="ECO:0000313" key="7">
    <source>
        <dbReference type="EMBL" id="KIJ44138.1"/>
    </source>
</evidence>
<evidence type="ECO:0000256" key="1">
    <source>
        <dbReference type="ARBA" id="ARBA00004123"/>
    </source>
</evidence>